<dbReference type="EMBL" id="MWPQ01000040">
    <property type="protein sequence ID" value="OPH82900.1"/>
    <property type="molecule type" value="Genomic_DNA"/>
</dbReference>
<reference evidence="3 4" key="1">
    <citation type="submission" date="2017-02" db="EMBL/GenBank/DDBJ databases">
        <title>Genome sequence of the nitrite-oxidizing bacterium Nitrobacter vulgaris strain Ab1.</title>
        <authorList>
            <person name="Mellbye B.L."/>
            <person name="Davis E.W."/>
            <person name="Spieck E."/>
            <person name="Chang J.H."/>
            <person name="Bottomley P.J."/>
            <person name="Sayavedra-Soto L.A."/>
        </authorList>
    </citation>
    <scope>NUCLEOTIDE SEQUENCE [LARGE SCALE GENOMIC DNA]</scope>
    <source>
        <strain evidence="3 4">Ab1</strain>
    </source>
</reference>
<evidence type="ECO:0000256" key="1">
    <source>
        <dbReference type="SAM" id="MobiDB-lite"/>
    </source>
</evidence>
<evidence type="ECO:0000313" key="4">
    <source>
        <dbReference type="Proteomes" id="UP000189940"/>
    </source>
</evidence>
<dbReference type="NCBIfam" id="TIGR01764">
    <property type="entry name" value="excise"/>
    <property type="match status" value="1"/>
</dbReference>
<feature type="domain" description="Helix-turn-helix" evidence="2">
    <location>
        <begin position="36"/>
        <end position="81"/>
    </location>
</feature>
<dbReference type="Pfam" id="PF12728">
    <property type="entry name" value="HTH_17"/>
    <property type="match status" value="1"/>
</dbReference>
<keyword evidence="4" id="KW-1185">Reference proteome</keyword>
<feature type="region of interest" description="Disordered" evidence="1">
    <location>
        <begin position="1"/>
        <end position="21"/>
    </location>
</feature>
<comment type="caution">
    <text evidence="3">The sequence shown here is derived from an EMBL/GenBank/DDBJ whole genome shotgun (WGS) entry which is preliminary data.</text>
</comment>
<name>A0A1V4HZ97_NITVU</name>
<gene>
    <name evidence="3" type="ORF">B2M20_10265</name>
</gene>
<dbReference type="InterPro" id="IPR010093">
    <property type="entry name" value="SinI_DNA-bd"/>
</dbReference>
<accession>A0A1V4HZ97</accession>
<sequence length="86" mass="9080">MRVTQAHSSAEPTSCSADKQPTIPVQISSSLERLAYGIADAALVSGISRSKIYELLNSGVLPSVKIGARRLIRARDLADLLDLGCG</sequence>
<evidence type="ECO:0000313" key="3">
    <source>
        <dbReference type="EMBL" id="OPH82900.1"/>
    </source>
</evidence>
<dbReference type="Proteomes" id="UP000189940">
    <property type="component" value="Unassembled WGS sequence"/>
</dbReference>
<dbReference type="GO" id="GO:0003677">
    <property type="term" value="F:DNA binding"/>
    <property type="evidence" value="ECO:0007669"/>
    <property type="project" value="InterPro"/>
</dbReference>
<proteinExistence type="predicted"/>
<protein>
    <recommendedName>
        <fullName evidence="2">Helix-turn-helix domain-containing protein</fullName>
    </recommendedName>
</protein>
<dbReference type="AlphaFoldDB" id="A0A1V4HZ97"/>
<dbReference type="OrthoDB" id="7867776at2"/>
<dbReference type="RefSeq" id="WP_079446930.1">
    <property type="nucleotide sequence ID" value="NZ_MWPQ01000040.1"/>
</dbReference>
<dbReference type="InterPro" id="IPR041657">
    <property type="entry name" value="HTH_17"/>
</dbReference>
<organism evidence="3 4">
    <name type="scientific">Nitrobacter vulgaris</name>
    <dbReference type="NCBI Taxonomy" id="29421"/>
    <lineage>
        <taxon>Bacteria</taxon>
        <taxon>Pseudomonadati</taxon>
        <taxon>Pseudomonadota</taxon>
        <taxon>Alphaproteobacteria</taxon>
        <taxon>Hyphomicrobiales</taxon>
        <taxon>Nitrobacteraceae</taxon>
        <taxon>Nitrobacter</taxon>
    </lineage>
</organism>
<evidence type="ECO:0000259" key="2">
    <source>
        <dbReference type="Pfam" id="PF12728"/>
    </source>
</evidence>